<dbReference type="AlphaFoldDB" id="A0A934MPP0"/>
<accession>A0A934MPP0</accession>
<dbReference type="EMBL" id="JAELUP010000016">
    <property type="protein sequence ID" value="MBJ6361073.1"/>
    <property type="molecule type" value="Genomic_DNA"/>
</dbReference>
<comment type="caution">
    <text evidence="2">The sequence shown here is derived from an EMBL/GenBank/DDBJ whole genome shotgun (WGS) entry which is preliminary data.</text>
</comment>
<proteinExistence type="predicted"/>
<evidence type="ECO:0000313" key="2">
    <source>
        <dbReference type="EMBL" id="MBJ6361073.1"/>
    </source>
</evidence>
<name>A0A934MPP0_9BACL</name>
<keyword evidence="1" id="KW-0175">Coiled coil</keyword>
<reference evidence="2" key="1">
    <citation type="submission" date="2020-12" db="EMBL/GenBank/DDBJ databases">
        <authorList>
            <person name="Huq M.A."/>
        </authorList>
    </citation>
    <scope>NUCLEOTIDE SEQUENCE</scope>
    <source>
        <strain evidence="2">MAHUQ-46</strain>
    </source>
</reference>
<protein>
    <submittedName>
        <fullName evidence="2">Uncharacterized protein</fullName>
    </submittedName>
</protein>
<sequence length="180" mass="20943">MSKSDEQLMLEEFKAKKAAEAAEKQRQEQVLNNVMAFAKSIGKEQQKAAEGQAYYFNQQSRRRTMFKELEEFQKKAQQARERQNVFKADLQNKRNEYVWQQQLYQRMLEEEVTGEAEHGIEELNAATRRLADLDKEIEMAELRVKKVESGRQSSWSADLGYSEWCGPSVFRTECGTTATV</sequence>
<feature type="coiled-coil region" evidence="1">
    <location>
        <begin position="62"/>
        <end position="150"/>
    </location>
</feature>
<gene>
    <name evidence="2" type="ORF">JFN88_07055</name>
</gene>
<dbReference type="Proteomes" id="UP000640274">
    <property type="component" value="Unassembled WGS sequence"/>
</dbReference>
<dbReference type="RefSeq" id="WP_199018613.1">
    <property type="nucleotide sequence ID" value="NZ_JAELUP010000016.1"/>
</dbReference>
<keyword evidence="3" id="KW-1185">Reference proteome</keyword>
<evidence type="ECO:0000313" key="3">
    <source>
        <dbReference type="Proteomes" id="UP000640274"/>
    </source>
</evidence>
<organism evidence="2 3">
    <name type="scientific">Paenibacillus roseus</name>
    <dbReference type="NCBI Taxonomy" id="2798579"/>
    <lineage>
        <taxon>Bacteria</taxon>
        <taxon>Bacillati</taxon>
        <taxon>Bacillota</taxon>
        <taxon>Bacilli</taxon>
        <taxon>Bacillales</taxon>
        <taxon>Paenibacillaceae</taxon>
        <taxon>Paenibacillus</taxon>
    </lineage>
</organism>
<evidence type="ECO:0000256" key="1">
    <source>
        <dbReference type="SAM" id="Coils"/>
    </source>
</evidence>